<feature type="region of interest" description="Disordered" evidence="3">
    <location>
        <begin position="241"/>
        <end position="417"/>
    </location>
</feature>
<dbReference type="Pfam" id="PF05686">
    <property type="entry name" value="Glyco_transf_90"/>
    <property type="match status" value="1"/>
</dbReference>
<gene>
    <name evidence="6" type="ORF">KFL_001920200</name>
</gene>
<evidence type="ECO:0000256" key="1">
    <source>
        <dbReference type="ARBA" id="ARBA00010118"/>
    </source>
</evidence>
<accession>A0A1Y1I523</accession>
<sequence>MLSSLRKKHPSSFFSLRCFSLFRIVIGILLSAHILLHLRHSHVLSLEGQTDALGDDDFDRGATSSPSRFGQAAKLVGSFLPKTRAGNAVPKSAQSRRALFGDFVNGLTGGKHAGVSEGGVGKGRQAGGKQGELTLSPLDKENEKAGSLPDSQGGGTGSSNDPQEEAKTGAGVEGGEEETSRDPPGEGASQEGESEEEQTDLPREDPLMGVLSPEDNEELQQIEGLLEYEIYVADRAAAGDFDEGELDREEEPSGPVSTEKHCFGGGCASSGKSEGAATESASAATQGSDADSEDEQASEKHGKDGEGFEPVDERQSTDGRALEVQEKDGAEVASLEKAGKEERELEESDTDAASGEADEPDSEVSESGDVQTGSDKKNAEETLKEAPVVAKPETDKLSKSRGAFEGPLSSDDVRDPKRRRALLQKKIDEQLKPYKKGGFTFADVAAQKEKNRMSTHFIIEPGNITLLKDPAELSDNWSYWFRADQVRQIFQKLSEQKRIPDHVEIVVNIEASPRLLRSEGSPDLPPVLSYCSTADHYDLIGVGYQYHRCLMKEEYANDEMCKKQRWNPEAIRKEHPWKKRMDTALWRGSPTGGLYRIEDWKEKPRSRLVIMSKTYPDVLDAMFTPCSDGQCTKDGAAAIGEELGYADRLANFTDYVHHKYLVDIDGESWSSRFFQLLASGATIFKQSTHYREFSDFFFEAGKHYERYAKDLGDLLPLLQGAEGRQEELRAMGERSLGLVEQLVKDDVVLEYLGMLLTSYTELFAEEGGASDS</sequence>
<dbReference type="Proteomes" id="UP000054558">
    <property type="component" value="Unassembled WGS sequence"/>
</dbReference>
<dbReference type="OrthoDB" id="2012775at2759"/>
<organism evidence="6 7">
    <name type="scientific">Klebsormidium nitens</name>
    <name type="common">Green alga</name>
    <name type="synonym">Ulothrix nitens</name>
    <dbReference type="NCBI Taxonomy" id="105231"/>
    <lineage>
        <taxon>Eukaryota</taxon>
        <taxon>Viridiplantae</taxon>
        <taxon>Streptophyta</taxon>
        <taxon>Klebsormidiophyceae</taxon>
        <taxon>Klebsormidiales</taxon>
        <taxon>Klebsormidiaceae</taxon>
        <taxon>Klebsormidium</taxon>
    </lineage>
</organism>
<keyword evidence="7" id="KW-1185">Reference proteome</keyword>
<feature type="domain" description="Glycosyl transferase CAP10" evidence="5">
    <location>
        <begin position="498"/>
        <end position="766"/>
    </location>
</feature>
<evidence type="ECO:0000259" key="5">
    <source>
        <dbReference type="SMART" id="SM00672"/>
    </source>
</evidence>
<proteinExistence type="inferred from homology"/>
<feature type="compositionally biased region" description="Acidic residues" evidence="3">
    <location>
        <begin position="344"/>
        <end position="366"/>
    </location>
</feature>
<dbReference type="EMBL" id="DF237141">
    <property type="protein sequence ID" value="GAQ84519.1"/>
    <property type="molecule type" value="Genomic_DNA"/>
</dbReference>
<feature type="compositionally biased region" description="Gly residues" evidence="3">
    <location>
        <begin position="113"/>
        <end position="130"/>
    </location>
</feature>
<name>A0A1Y1I523_KLENI</name>
<dbReference type="InterPro" id="IPR006598">
    <property type="entry name" value="CAP10"/>
</dbReference>
<evidence type="ECO:0000256" key="4">
    <source>
        <dbReference type="SAM" id="Phobius"/>
    </source>
</evidence>
<dbReference type="GO" id="GO:0016740">
    <property type="term" value="F:transferase activity"/>
    <property type="evidence" value="ECO:0007669"/>
    <property type="project" value="UniProtKB-KW"/>
</dbReference>
<reference evidence="6 7" key="1">
    <citation type="journal article" date="2014" name="Nat. Commun.">
        <title>Klebsormidium flaccidum genome reveals primary factors for plant terrestrial adaptation.</title>
        <authorList>
            <person name="Hori K."/>
            <person name="Maruyama F."/>
            <person name="Fujisawa T."/>
            <person name="Togashi T."/>
            <person name="Yamamoto N."/>
            <person name="Seo M."/>
            <person name="Sato S."/>
            <person name="Yamada T."/>
            <person name="Mori H."/>
            <person name="Tajima N."/>
            <person name="Moriyama T."/>
            <person name="Ikeuchi M."/>
            <person name="Watanabe M."/>
            <person name="Wada H."/>
            <person name="Kobayashi K."/>
            <person name="Saito M."/>
            <person name="Masuda T."/>
            <person name="Sasaki-Sekimoto Y."/>
            <person name="Mashiguchi K."/>
            <person name="Awai K."/>
            <person name="Shimojima M."/>
            <person name="Masuda S."/>
            <person name="Iwai M."/>
            <person name="Nobusawa T."/>
            <person name="Narise T."/>
            <person name="Kondo S."/>
            <person name="Saito H."/>
            <person name="Sato R."/>
            <person name="Murakawa M."/>
            <person name="Ihara Y."/>
            <person name="Oshima-Yamada Y."/>
            <person name="Ohtaka K."/>
            <person name="Satoh M."/>
            <person name="Sonobe K."/>
            <person name="Ishii M."/>
            <person name="Ohtani R."/>
            <person name="Kanamori-Sato M."/>
            <person name="Honoki R."/>
            <person name="Miyazaki D."/>
            <person name="Mochizuki H."/>
            <person name="Umetsu J."/>
            <person name="Higashi K."/>
            <person name="Shibata D."/>
            <person name="Kamiya Y."/>
            <person name="Sato N."/>
            <person name="Nakamura Y."/>
            <person name="Tabata S."/>
            <person name="Ida S."/>
            <person name="Kurokawa K."/>
            <person name="Ohta H."/>
        </authorList>
    </citation>
    <scope>NUCLEOTIDE SEQUENCE [LARGE SCALE GENOMIC DNA]</scope>
    <source>
        <strain evidence="6 7">NIES-2285</strain>
    </source>
</reference>
<evidence type="ECO:0000313" key="7">
    <source>
        <dbReference type="Proteomes" id="UP000054558"/>
    </source>
</evidence>
<keyword evidence="4" id="KW-0472">Membrane</keyword>
<feature type="transmembrane region" description="Helical" evidence="4">
    <location>
        <begin position="21"/>
        <end position="38"/>
    </location>
</feature>
<dbReference type="InterPro" id="IPR051091">
    <property type="entry name" value="O-Glucosyltr/Glycosyltrsf_90"/>
</dbReference>
<dbReference type="PANTHER" id="PTHR12203:SF35">
    <property type="entry name" value="PROTEIN O-GLUCOSYLTRANSFERASE 1"/>
    <property type="match status" value="1"/>
</dbReference>
<keyword evidence="4" id="KW-1133">Transmembrane helix</keyword>
<feature type="compositionally biased region" description="Low complexity" evidence="3">
    <location>
        <begin position="269"/>
        <end position="288"/>
    </location>
</feature>
<keyword evidence="4" id="KW-0812">Transmembrane</keyword>
<feature type="compositionally biased region" description="Acidic residues" evidence="3">
    <location>
        <begin position="241"/>
        <end position="252"/>
    </location>
</feature>
<evidence type="ECO:0000313" key="6">
    <source>
        <dbReference type="EMBL" id="GAQ84519.1"/>
    </source>
</evidence>
<evidence type="ECO:0000256" key="2">
    <source>
        <dbReference type="ARBA" id="ARBA00022679"/>
    </source>
</evidence>
<protein>
    <submittedName>
        <fullName evidence="6">Protein glucosyltransferase</fullName>
    </submittedName>
</protein>
<feature type="compositionally biased region" description="Basic and acidic residues" evidence="3">
    <location>
        <begin position="374"/>
        <end position="384"/>
    </location>
</feature>
<feature type="compositionally biased region" description="Basic and acidic residues" evidence="3">
    <location>
        <begin position="297"/>
        <end position="330"/>
    </location>
</feature>
<dbReference type="PANTHER" id="PTHR12203">
    <property type="entry name" value="KDEL LYS-ASP-GLU-LEU CONTAINING - RELATED"/>
    <property type="match status" value="1"/>
</dbReference>
<keyword evidence="2 6" id="KW-0808">Transferase</keyword>
<dbReference type="SMART" id="SM00672">
    <property type="entry name" value="CAP10"/>
    <property type="match status" value="1"/>
</dbReference>
<evidence type="ECO:0000256" key="3">
    <source>
        <dbReference type="SAM" id="MobiDB-lite"/>
    </source>
</evidence>
<dbReference type="AlphaFoldDB" id="A0A1Y1I523"/>
<feature type="region of interest" description="Disordered" evidence="3">
    <location>
        <begin position="113"/>
        <end position="222"/>
    </location>
</feature>
<comment type="similarity">
    <text evidence="1">Belongs to the glycosyltransferase 90 family.</text>
</comment>